<dbReference type="InterPro" id="IPR000073">
    <property type="entry name" value="AB_hydrolase_1"/>
</dbReference>
<accession>A0ABV6YYC4</accession>
<feature type="domain" description="AB hydrolase-1" evidence="1">
    <location>
        <begin position="20"/>
        <end position="248"/>
    </location>
</feature>
<dbReference type="Proteomes" id="UP001594351">
    <property type="component" value="Unassembled WGS sequence"/>
</dbReference>
<evidence type="ECO:0000259" key="1">
    <source>
        <dbReference type="Pfam" id="PF00561"/>
    </source>
</evidence>
<keyword evidence="2" id="KW-0378">Hydrolase</keyword>
<protein>
    <submittedName>
        <fullName evidence="2">Alpha/beta fold hydrolase</fullName>
    </submittedName>
</protein>
<evidence type="ECO:0000313" key="2">
    <source>
        <dbReference type="EMBL" id="MFC1851189.1"/>
    </source>
</evidence>
<dbReference type="PANTHER" id="PTHR43433:SF5">
    <property type="entry name" value="AB HYDROLASE-1 DOMAIN-CONTAINING PROTEIN"/>
    <property type="match status" value="1"/>
</dbReference>
<dbReference type="EMBL" id="JBHPBY010000162">
    <property type="protein sequence ID" value="MFC1851189.1"/>
    <property type="molecule type" value="Genomic_DNA"/>
</dbReference>
<dbReference type="Pfam" id="PF00561">
    <property type="entry name" value="Abhydrolase_1"/>
    <property type="match status" value="1"/>
</dbReference>
<comment type="caution">
    <text evidence="2">The sequence shown here is derived from an EMBL/GenBank/DDBJ whole genome shotgun (WGS) entry which is preliminary data.</text>
</comment>
<dbReference type="PRINTS" id="PR00412">
    <property type="entry name" value="EPOXHYDRLASE"/>
</dbReference>
<sequence length="267" mass="29661">MVRAENSMIPDYEDVGTGKAVVFLPGMEGAKEFWHFQAAVFKEKYRAISCSYIRRQPKLSRTIAEYAADIIRLLDSLHLEKAAIIGESFGGVIAQELTLAYPQRVVVLVLCNTVDRARSENFGVNMFTLATFIHPLTFFFPKARRKAILTWVGKHRGFVMDPSPGNDQLAEYILEYGLLPGIGGYMDRIIAGIKVNFTTKLETVSVPTLIIRGSEDRIVGPKTVAELVGRIPGAELALINGGGHCCQQTKPEATNRAILEWLERQGY</sequence>
<evidence type="ECO:0000313" key="3">
    <source>
        <dbReference type="Proteomes" id="UP001594351"/>
    </source>
</evidence>
<proteinExistence type="predicted"/>
<gene>
    <name evidence="2" type="ORF">ACFL27_13420</name>
</gene>
<dbReference type="InterPro" id="IPR029058">
    <property type="entry name" value="AB_hydrolase_fold"/>
</dbReference>
<dbReference type="InterPro" id="IPR050471">
    <property type="entry name" value="AB_hydrolase"/>
</dbReference>
<reference evidence="2 3" key="1">
    <citation type="submission" date="2024-09" db="EMBL/GenBank/DDBJ databases">
        <title>Laminarin stimulates single cell rates of sulfate reduction while oxygen inhibits transcriptomic activity in coastal marine sediment.</title>
        <authorList>
            <person name="Lindsay M."/>
            <person name="Orcutt B."/>
            <person name="Emerson D."/>
            <person name="Stepanauskas R."/>
            <person name="D'Angelo T."/>
        </authorList>
    </citation>
    <scope>NUCLEOTIDE SEQUENCE [LARGE SCALE GENOMIC DNA]</scope>
    <source>
        <strain evidence="2">SAG AM-311-K15</strain>
    </source>
</reference>
<dbReference type="PRINTS" id="PR00111">
    <property type="entry name" value="ABHYDROLASE"/>
</dbReference>
<name>A0ABV6YYC4_UNCC1</name>
<keyword evidence="3" id="KW-1185">Reference proteome</keyword>
<dbReference type="SUPFAM" id="SSF53474">
    <property type="entry name" value="alpha/beta-Hydrolases"/>
    <property type="match status" value="1"/>
</dbReference>
<dbReference type="Gene3D" id="3.40.50.1820">
    <property type="entry name" value="alpha/beta hydrolase"/>
    <property type="match status" value="1"/>
</dbReference>
<dbReference type="GO" id="GO:0016787">
    <property type="term" value="F:hydrolase activity"/>
    <property type="evidence" value="ECO:0007669"/>
    <property type="project" value="UniProtKB-KW"/>
</dbReference>
<organism evidence="2 3">
    <name type="scientific">candidate division CSSED10-310 bacterium</name>
    <dbReference type="NCBI Taxonomy" id="2855610"/>
    <lineage>
        <taxon>Bacteria</taxon>
        <taxon>Bacteria division CSSED10-310</taxon>
    </lineage>
</organism>
<dbReference type="PANTHER" id="PTHR43433">
    <property type="entry name" value="HYDROLASE, ALPHA/BETA FOLD FAMILY PROTEIN"/>
    <property type="match status" value="1"/>
</dbReference>
<dbReference type="InterPro" id="IPR000639">
    <property type="entry name" value="Epox_hydrolase-like"/>
</dbReference>